<dbReference type="PROSITE" id="PS51257">
    <property type="entry name" value="PROKAR_LIPOPROTEIN"/>
    <property type="match status" value="1"/>
</dbReference>
<keyword evidence="2" id="KW-1185">Reference proteome</keyword>
<organism evidence="1 2">
    <name type="scientific">Hymenobacter cyanobacteriorum</name>
    <dbReference type="NCBI Taxonomy" id="2926463"/>
    <lineage>
        <taxon>Bacteria</taxon>
        <taxon>Pseudomonadati</taxon>
        <taxon>Bacteroidota</taxon>
        <taxon>Cytophagia</taxon>
        <taxon>Cytophagales</taxon>
        <taxon>Hymenobacteraceae</taxon>
        <taxon>Hymenobacter</taxon>
    </lineage>
</organism>
<dbReference type="Proteomes" id="UP001139193">
    <property type="component" value="Unassembled WGS sequence"/>
</dbReference>
<evidence type="ECO:0000313" key="1">
    <source>
        <dbReference type="EMBL" id="MCI1187815.1"/>
    </source>
</evidence>
<dbReference type="EMBL" id="JALBGC010000003">
    <property type="protein sequence ID" value="MCI1187815.1"/>
    <property type="molecule type" value="Genomic_DNA"/>
</dbReference>
<comment type="caution">
    <text evidence="1">The sequence shown here is derived from an EMBL/GenBank/DDBJ whole genome shotgun (WGS) entry which is preliminary data.</text>
</comment>
<protein>
    <submittedName>
        <fullName evidence="1">DUF6252 family protein</fullName>
    </submittedName>
</protein>
<accession>A0A9X1VFV2</accession>
<evidence type="ECO:0000313" key="2">
    <source>
        <dbReference type="Proteomes" id="UP001139193"/>
    </source>
</evidence>
<dbReference type="AlphaFoldDB" id="A0A9X1VFV2"/>
<proteinExistence type="predicted"/>
<gene>
    <name evidence="1" type="ORF">MON38_10320</name>
</gene>
<reference evidence="1" key="1">
    <citation type="submission" date="2022-03" db="EMBL/GenBank/DDBJ databases">
        <title>Bacterial whole genome sequence for Hymenobacter sp. DH14.</title>
        <authorList>
            <person name="Le V."/>
        </authorList>
    </citation>
    <scope>NUCLEOTIDE SEQUENCE</scope>
    <source>
        <strain evidence="1">DH14</strain>
    </source>
</reference>
<sequence>MRTYPFRCLAAVLLLAAGCKRPRGGPAAGHAGRQKHGRLPGQRRAVCRYWLGGDLLSNPTPPLSGGFYEDSLYYLTLSGTTSRGNTHVYLFFRSQKSGKYAFNQSTPSLDRGGLSHTLNYAACSFAGSNELYITDARHTGRVIVTANSNSGISAGTFEFTAASTFDPSKTITVTKGRFDRQQ</sequence>
<name>A0A9X1VFV2_9BACT</name>